<organism evidence="1 2">
    <name type="scientific">Nitrosomonas marina</name>
    <dbReference type="NCBI Taxonomy" id="917"/>
    <lineage>
        <taxon>Bacteria</taxon>
        <taxon>Pseudomonadati</taxon>
        <taxon>Pseudomonadota</taxon>
        <taxon>Betaproteobacteria</taxon>
        <taxon>Nitrosomonadales</taxon>
        <taxon>Nitrosomonadaceae</taxon>
        <taxon>Nitrosomonas</taxon>
    </lineage>
</organism>
<proteinExistence type="predicted"/>
<reference evidence="2" key="1">
    <citation type="submission" date="2016-10" db="EMBL/GenBank/DDBJ databases">
        <authorList>
            <person name="Varghese N."/>
            <person name="Submissions S."/>
        </authorList>
    </citation>
    <scope>NUCLEOTIDE SEQUENCE [LARGE SCALE GENOMIC DNA]</scope>
    <source>
        <strain evidence="2">Nm71</strain>
    </source>
</reference>
<name>A0A1I0DX14_9PROT</name>
<sequence length="48" mass="5071">MRCLNRAGDDSISVVSGMIMAGTGLQYPNVTYPIPIQECGLKAGKTVN</sequence>
<gene>
    <name evidence="1" type="ORF">SAMN05216326_12327</name>
</gene>
<dbReference type="AlphaFoldDB" id="A0A1I0DX14"/>
<keyword evidence="2" id="KW-1185">Reference proteome</keyword>
<dbReference type="Proteomes" id="UP000199345">
    <property type="component" value="Unassembled WGS sequence"/>
</dbReference>
<dbReference type="EMBL" id="FOIA01000023">
    <property type="protein sequence ID" value="SET37082.1"/>
    <property type="molecule type" value="Genomic_DNA"/>
</dbReference>
<accession>A0A1I0DX14</accession>
<evidence type="ECO:0000313" key="2">
    <source>
        <dbReference type="Proteomes" id="UP000199345"/>
    </source>
</evidence>
<protein>
    <submittedName>
        <fullName evidence="1">Uncharacterized protein</fullName>
    </submittedName>
</protein>
<evidence type="ECO:0000313" key="1">
    <source>
        <dbReference type="EMBL" id="SET37082.1"/>
    </source>
</evidence>